<accession>A0A3N3E3W0</accession>
<dbReference type="AlphaFoldDB" id="A0A3N3E3W0"/>
<feature type="coiled-coil region" evidence="1">
    <location>
        <begin position="96"/>
        <end position="133"/>
    </location>
</feature>
<protein>
    <submittedName>
        <fullName evidence="2">Uncharacterized protein</fullName>
    </submittedName>
</protein>
<dbReference type="Proteomes" id="UP000278792">
    <property type="component" value="Unassembled WGS sequence"/>
</dbReference>
<dbReference type="EMBL" id="RKIK01000009">
    <property type="protein sequence ID" value="ROV61424.1"/>
    <property type="molecule type" value="Genomic_DNA"/>
</dbReference>
<reference evidence="2 3" key="1">
    <citation type="submission" date="2018-11" db="EMBL/GenBank/DDBJ databases">
        <title>Vibrio ponticus strain CAIM 1751 pathogenic for the snapper Lutjanus guttatus.</title>
        <authorList>
            <person name="Soto-Rodriguez S."/>
            <person name="Lozano-Olvera R."/>
            <person name="Gomez-Gil B."/>
        </authorList>
    </citation>
    <scope>NUCLEOTIDE SEQUENCE [LARGE SCALE GENOMIC DNA]</scope>
    <source>
        <strain evidence="2 3">CAIM 1751</strain>
    </source>
</reference>
<evidence type="ECO:0000313" key="3">
    <source>
        <dbReference type="Proteomes" id="UP000278792"/>
    </source>
</evidence>
<comment type="caution">
    <text evidence="2">The sequence shown here is derived from an EMBL/GenBank/DDBJ whole genome shotgun (WGS) entry which is preliminary data.</text>
</comment>
<organism evidence="2 3">
    <name type="scientific">Vibrio ponticus</name>
    <dbReference type="NCBI Taxonomy" id="265668"/>
    <lineage>
        <taxon>Bacteria</taxon>
        <taxon>Pseudomonadati</taxon>
        <taxon>Pseudomonadota</taxon>
        <taxon>Gammaproteobacteria</taxon>
        <taxon>Vibrionales</taxon>
        <taxon>Vibrionaceae</taxon>
        <taxon>Vibrio</taxon>
    </lineage>
</organism>
<sequence length="158" mass="17838">MSKRLCKLNRHDIAQQLSDIQRIVAAPKYLCRSCARASQDKNLLCKPMALQAVNLDVSVAAEEKSVLPQQSDVLLTAQVESNESLLGQSPLSKSQLKQAKKQAKKQKKYFKKLKKTVDKQQKLLRKQQKLEQQFNKTNMSLNQLTIVSGLPASQHAMH</sequence>
<evidence type="ECO:0000256" key="1">
    <source>
        <dbReference type="SAM" id="Coils"/>
    </source>
</evidence>
<name>A0A3N3E3W0_9VIBR</name>
<dbReference type="RefSeq" id="WP_123781077.1">
    <property type="nucleotide sequence ID" value="NZ_RKIK01000009.1"/>
</dbReference>
<proteinExistence type="predicted"/>
<keyword evidence="1" id="KW-0175">Coiled coil</keyword>
<evidence type="ECO:0000313" key="2">
    <source>
        <dbReference type="EMBL" id="ROV61424.1"/>
    </source>
</evidence>
<gene>
    <name evidence="2" type="ORF">EGH82_05400</name>
</gene>